<feature type="region of interest" description="Disordered" evidence="1">
    <location>
        <begin position="40"/>
        <end position="63"/>
    </location>
</feature>
<proteinExistence type="predicted"/>
<keyword evidence="3" id="KW-1185">Reference proteome</keyword>
<feature type="region of interest" description="Disordered" evidence="1">
    <location>
        <begin position="233"/>
        <end position="258"/>
    </location>
</feature>
<evidence type="ECO:0000256" key="1">
    <source>
        <dbReference type="SAM" id="MobiDB-lite"/>
    </source>
</evidence>
<dbReference type="AlphaFoldDB" id="A0A3M6T5G9"/>
<feature type="region of interest" description="Disordered" evidence="1">
    <location>
        <begin position="209"/>
        <end position="228"/>
    </location>
</feature>
<dbReference type="Proteomes" id="UP000275408">
    <property type="component" value="Unassembled WGS sequence"/>
</dbReference>
<comment type="caution">
    <text evidence="2">The sequence shown here is derived from an EMBL/GenBank/DDBJ whole genome shotgun (WGS) entry which is preliminary data.</text>
</comment>
<dbReference type="EMBL" id="RCHS01004268">
    <property type="protein sequence ID" value="RMX36621.1"/>
    <property type="molecule type" value="Genomic_DNA"/>
</dbReference>
<accession>A0A3M6T5G9</accession>
<dbReference type="OMA" id="YIHENSF"/>
<protein>
    <submittedName>
        <fullName evidence="2">Uncharacterized protein</fullName>
    </submittedName>
</protein>
<sequence length="372" mass="42897">MPQWVQLPPNLLPEKHTMGKSIYTTDYSSKRPGFQLHLQKARGFPSNKHHPPVPKKPDRKTMRAHQTGNYLNFKEDFERALSTVSSHQMRNFRSDVDIKTPDDSRSAATHSERALLQKFIQPTLELVEEAWRGEATSTKRNRDRLYGVAGQKVELHSRPERREAKMERPVLPGVNNWLRSSTEYEKAVVHNFIDTLNKASSSVVQVKQSAPRAAEKTTKPQFSKELYFQQRAKSARSKRVSERPTLPPRPKSVGSVRNEGKVAEITQNQVVEHAHPHHFNHGEGKCEFCDYLRVKRLLEHLNKYGSCGIGEATLTHLLRPRVDPTYHTSFEDYDYVHENSFFTNTSARDRGYFIIAPDWVSERKGVMSTHYQ</sequence>
<organism evidence="2 3">
    <name type="scientific">Pocillopora damicornis</name>
    <name type="common">Cauliflower coral</name>
    <name type="synonym">Millepora damicornis</name>
    <dbReference type="NCBI Taxonomy" id="46731"/>
    <lineage>
        <taxon>Eukaryota</taxon>
        <taxon>Metazoa</taxon>
        <taxon>Cnidaria</taxon>
        <taxon>Anthozoa</taxon>
        <taxon>Hexacorallia</taxon>
        <taxon>Scleractinia</taxon>
        <taxon>Astrocoeniina</taxon>
        <taxon>Pocilloporidae</taxon>
        <taxon>Pocillopora</taxon>
    </lineage>
</organism>
<gene>
    <name evidence="2" type="ORF">pdam_00014982</name>
</gene>
<evidence type="ECO:0000313" key="2">
    <source>
        <dbReference type="EMBL" id="RMX36621.1"/>
    </source>
</evidence>
<evidence type="ECO:0000313" key="3">
    <source>
        <dbReference type="Proteomes" id="UP000275408"/>
    </source>
</evidence>
<reference evidence="2 3" key="1">
    <citation type="journal article" date="2018" name="Sci. Rep.">
        <title>Comparative analysis of the Pocillopora damicornis genome highlights role of immune system in coral evolution.</title>
        <authorList>
            <person name="Cunning R."/>
            <person name="Bay R.A."/>
            <person name="Gillette P."/>
            <person name="Baker A.C."/>
            <person name="Traylor-Knowles N."/>
        </authorList>
    </citation>
    <scope>NUCLEOTIDE SEQUENCE [LARGE SCALE GENOMIC DNA]</scope>
    <source>
        <strain evidence="2">RSMAS</strain>
        <tissue evidence="2">Whole animal</tissue>
    </source>
</reference>
<name>A0A3M6T5G9_POCDA</name>
<dbReference type="OrthoDB" id="10037682at2759"/>